<dbReference type="eggNOG" id="COG1680">
    <property type="taxonomic scope" value="Bacteria"/>
</dbReference>
<evidence type="ECO:0000313" key="5">
    <source>
        <dbReference type="EMBL" id="KRK33022.1"/>
    </source>
</evidence>
<dbReference type="InterPro" id="IPR050491">
    <property type="entry name" value="AmpC-like"/>
</dbReference>
<dbReference type="PANTHER" id="PTHR46825">
    <property type="entry name" value="D-ALANYL-D-ALANINE-CARBOXYPEPTIDASE/ENDOPEPTIDASE AMPH"/>
    <property type="match status" value="1"/>
</dbReference>
<evidence type="ECO:0000313" key="6">
    <source>
        <dbReference type="Proteomes" id="UP000051176"/>
    </source>
</evidence>
<accession>A0A0R1GFR4</accession>
<dbReference type="SUPFAM" id="SSF56601">
    <property type="entry name" value="beta-lactamase/transpeptidase-like"/>
    <property type="match status" value="1"/>
</dbReference>
<protein>
    <submittedName>
        <fullName evidence="5">Beta-lactamase class C related penicillin binding protein</fullName>
    </submittedName>
</protein>
<dbReference type="Proteomes" id="UP000051176">
    <property type="component" value="Unassembled WGS sequence"/>
</dbReference>
<dbReference type="InterPro" id="IPR012338">
    <property type="entry name" value="Beta-lactam/transpept-like"/>
</dbReference>
<dbReference type="STRING" id="357278.IV61_GL002229"/>
<dbReference type="GeneID" id="97415360"/>
<evidence type="ECO:0000256" key="2">
    <source>
        <dbReference type="ARBA" id="ARBA00023136"/>
    </source>
</evidence>
<keyword evidence="3" id="KW-1133">Transmembrane helix</keyword>
<evidence type="ECO:0000256" key="1">
    <source>
        <dbReference type="ARBA" id="ARBA00004370"/>
    </source>
</evidence>
<dbReference type="AlphaFoldDB" id="A0A0R1GFR4"/>
<dbReference type="OrthoDB" id="2151402at2"/>
<evidence type="ECO:0000259" key="4">
    <source>
        <dbReference type="Pfam" id="PF00144"/>
    </source>
</evidence>
<dbReference type="EMBL" id="AZCZ01000080">
    <property type="protein sequence ID" value="KRK33022.1"/>
    <property type="molecule type" value="Genomic_DNA"/>
</dbReference>
<comment type="caution">
    <text evidence="5">The sequence shown here is derived from an EMBL/GenBank/DDBJ whole genome shotgun (WGS) entry which is preliminary data.</text>
</comment>
<dbReference type="PATRIC" id="fig|1267003.4.peg.2356"/>
<dbReference type="Pfam" id="PF00144">
    <property type="entry name" value="Beta-lactamase"/>
    <property type="match status" value="1"/>
</dbReference>
<evidence type="ECO:0000256" key="3">
    <source>
        <dbReference type="SAM" id="Phobius"/>
    </source>
</evidence>
<organism evidence="5 6">
    <name type="scientific">Levilactobacillus parabrevis ATCC 53295</name>
    <dbReference type="NCBI Taxonomy" id="1267003"/>
    <lineage>
        <taxon>Bacteria</taxon>
        <taxon>Bacillati</taxon>
        <taxon>Bacillota</taxon>
        <taxon>Bacilli</taxon>
        <taxon>Lactobacillales</taxon>
        <taxon>Lactobacillaceae</taxon>
        <taxon>Levilactobacillus</taxon>
    </lineage>
</organism>
<keyword evidence="3" id="KW-0812">Transmembrane</keyword>
<keyword evidence="6" id="KW-1185">Reference proteome</keyword>
<dbReference type="Gene3D" id="3.40.710.10">
    <property type="entry name" value="DD-peptidase/beta-lactamase superfamily"/>
    <property type="match status" value="1"/>
</dbReference>
<dbReference type="PANTHER" id="PTHR46825:SF11">
    <property type="entry name" value="PENICILLIN-BINDING PROTEIN 4"/>
    <property type="match status" value="1"/>
</dbReference>
<feature type="transmembrane region" description="Helical" evidence="3">
    <location>
        <begin position="6"/>
        <end position="25"/>
    </location>
</feature>
<proteinExistence type="predicted"/>
<name>A0A0R1GFR4_9LACO</name>
<comment type="subcellular location">
    <subcellularLocation>
        <location evidence="1">Membrane</location>
    </subcellularLocation>
</comment>
<gene>
    <name evidence="5" type="ORF">FD07_GL002240</name>
</gene>
<feature type="domain" description="Beta-lactamase-related" evidence="4">
    <location>
        <begin position="84"/>
        <end position="381"/>
    </location>
</feature>
<sequence length="408" mass="45333">MNKRNLGHWAILATVIVGITGLVIGMHEIDTKDQQAVHTTNKLHAKQTRQEIAYDALRSNQLRQKKKTALDKQNKGQKHPQFAARFTKSLKAKKFVGTALVVKNNKVVYQRSFGKANAKKQRANQPTSQFLINSIQKSITGMLVMRAAQAGQLHLTDKLSKYYPQIKGSNRVTIRQMLNMEAGISGDLNPGTTLTEPAVYKYAAQQARINRTKINQFNYQPICYTLLAGILRKVTHESYYGLYYEHVVTPLNLNHSSFAQLKHPGTTIGYSGTVPGNYSQPHVPSAKDMAVQIATGNATMSAGDVFRTERALIQGTLLKKRSGANILHQSKSTTAHYAGGMYHLDRIGYYGHGVGDDYEGTYALSRNGKTGVVLLSNNYYKGGMYPTWSTEDLALNTFRNVNAVSKLY</sequence>
<dbReference type="InterPro" id="IPR001466">
    <property type="entry name" value="Beta-lactam-related"/>
</dbReference>
<reference evidence="5 6" key="1">
    <citation type="journal article" date="2015" name="Genome Announc.">
        <title>Expanding the biotechnology potential of lactobacilli through comparative genomics of 213 strains and associated genera.</title>
        <authorList>
            <person name="Sun Z."/>
            <person name="Harris H.M."/>
            <person name="McCann A."/>
            <person name="Guo C."/>
            <person name="Argimon S."/>
            <person name="Zhang W."/>
            <person name="Yang X."/>
            <person name="Jeffery I.B."/>
            <person name="Cooney J.C."/>
            <person name="Kagawa T.F."/>
            <person name="Liu W."/>
            <person name="Song Y."/>
            <person name="Salvetti E."/>
            <person name="Wrobel A."/>
            <person name="Rasinkangas P."/>
            <person name="Parkhill J."/>
            <person name="Rea M.C."/>
            <person name="O'Sullivan O."/>
            <person name="Ritari J."/>
            <person name="Douillard F.P."/>
            <person name="Paul Ross R."/>
            <person name="Yang R."/>
            <person name="Briner A.E."/>
            <person name="Felis G.E."/>
            <person name="de Vos W.M."/>
            <person name="Barrangou R."/>
            <person name="Klaenhammer T.R."/>
            <person name="Caufield P.W."/>
            <person name="Cui Y."/>
            <person name="Zhang H."/>
            <person name="O'Toole P.W."/>
        </authorList>
    </citation>
    <scope>NUCLEOTIDE SEQUENCE [LARGE SCALE GENOMIC DNA]</scope>
    <source>
        <strain evidence="5 6">ATCC 53295</strain>
    </source>
</reference>
<dbReference type="GO" id="GO:0016020">
    <property type="term" value="C:membrane"/>
    <property type="evidence" value="ECO:0007669"/>
    <property type="project" value="UniProtKB-SubCell"/>
</dbReference>
<dbReference type="RefSeq" id="WP_020090512.1">
    <property type="nucleotide sequence ID" value="NZ_AZCZ01000080.1"/>
</dbReference>
<keyword evidence="2 3" id="KW-0472">Membrane</keyword>